<dbReference type="PROSITE" id="PS00606">
    <property type="entry name" value="KS3_1"/>
    <property type="match status" value="1"/>
</dbReference>
<dbReference type="SMART" id="SM00825">
    <property type="entry name" value="PKS_KS"/>
    <property type="match status" value="1"/>
</dbReference>
<dbReference type="Pfam" id="PF22621">
    <property type="entry name" value="CurL-like_PKS_C"/>
    <property type="match status" value="1"/>
</dbReference>
<evidence type="ECO:0000259" key="22">
    <source>
        <dbReference type="PROSITE" id="PS52004"/>
    </source>
</evidence>
<evidence type="ECO:0000256" key="2">
    <source>
        <dbReference type="ARBA" id="ARBA00001957"/>
    </source>
</evidence>
<evidence type="ECO:0000259" key="21">
    <source>
        <dbReference type="PROSITE" id="PS50075"/>
    </source>
</evidence>
<dbReference type="InterPro" id="IPR016036">
    <property type="entry name" value="Malonyl_transacylase_ACP-bd"/>
</dbReference>
<sequence>MNDATLSEMDIAIIGMSGRFPGAQNIQQYWQNLCAGVESIRPVSDEQLRETFRQTLGYVPETIVQQWLQDPHYIKVAAALEDIDRFDASFFGYSPAEAETIDPQQRLFLEQAWEALEDAGYADTEAYAGLIGVYAGTEVNSYHRVHTSLIPTARDFQALVGNESAYLTTRASYKLHLTGPSIDVQTACSTSLVALHLASQSLRDGECDIALAGGVVAYSTQKVGYFYQEGGMFSADGHCRPFDARANGVVFANGGVGIVVLKRLHDAYRDGDQIYAVIKASAINNDGGRKAGYTAPSIEGQKRVILEALALADARPEDISYIEAHGTATPLGDPIEIAALTQGFREHTHRSQFCALGSVKSNIGHLGVAAGIAGIIKTALALKHKMLPPSLHYEQANPHIDFEHSPFYVNTRLTPWTTAALPRRAGVSSFGIGGTNAHVILQEAPEQSEPTPTNDQYQLIVLSARSGDALDTLCAHLSAHIEQTPDLSLANLAYTLQVGRKAFPYRRAIVCRTLTELRDRLTNGEYDSVQAPSQKPSIAFLFSGQGSQYSNMGRDLYEHEPVFRHYVDLCASLVQPELECDIRAILYPADPQDQQAVAQLQQTSITQPALFIIEYALAQLWMSWNVLPDIMIGHSIGEYVAACLAGVFSLEDALALVVSRGRLMQAQPPGAMLSVSAPYHEIESLLGPEVSLAAQNGPEAHVLSGSVEAIEELEQRLQRQGLVVQRLRTSHAFHSQMMDPVLTAFRTEVQKIQLHTPKIPFISNLTGALMTEEAATDPQYWVSHLRQCVRFAAGLQTILQSQQCLLIEVGPGRSLAGLARAQLTPDSPHLVVSSLRHVRDQQHDQAALLQTCGKLWCSGVRIDWARVQHEQYVRRISLPTYPFERKRYWHFPQSVQAAQSPELVGSRKSSLDDWFYAPSWKRLTLPVDQQSSLPANTCLLAFQDSLGLTQKLSQEATASGMTVIIVQAGTGFQQSHEKLYTIDPTRKEYYQQLLQTLKQQGYLPHIIFHCWTMTPFQTDPSRMEQVEQAQYSGFYSLLFLSQALDSLQDRQMIKLMVVSNNLEEVIGGESYAPERATVLGTCRSIPLEYAQIECQHIDIQLPQPGLGWQSIAQSLLQEIYHPADKQTIAYRGGYRWLSCFEPASIPADSNRPSGLRPHGVYLITGGFGAIGLALALEIARQTRGHIILLGRTPFPARSTWAEWLATHDGEEKVSRQIRQLQALEELGATLTVESADVTDHASMRTLLARVQQQYGLLHGVIHAAGTLDIGIMQFKTARDASRVLAPKLQGTLILAELLREQRLDFLLLCSSLYSLFGGLGQADYSAANAFLDRFALSYQRQSGTPTYVINWDAWQGAGMAEESSRRNLTNQQYSQFLMEGAISPSEGREIFSRVLSQRIMSQSIISTRDLRRVFEQIQAAALQFKHGYSASSVPGTMHKRPDNLHVAYLAPNNATEESIAAIWHNILGIEQIGVQDNFFDLGGDSIMAIKILKACLDTFKIELSIQQFFASPTIAHQARLVLSKQMESLDHEQLADFLQELQDMSEEDVMALLEASEDE</sequence>
<evidence type="ECO:0000256" key="3">
    <source>
        <dbReference type="ARBA" id="ARBA00022450"/>
    </source>
</evidence>
<comment type="catalytic activity">
    <reaction evidence="13">
        <text>docosanoyl-[(phenol)carboxyphthiodiolenone synthase] + 2 (S)-methylmalonyl-CoA + 3 malonyl-CoA + 5 NADPH + 10 H(+) = C34-carboxyphthiodiolenone-[(phenol)carboxyphthiodiolenone synthase] + 5 CO2 + 5 NADP(+) + 5 CoA + 2 H2O</text>
        <dbReference type="Rhea" id="RHEA:57752"/>
        <dbReference type="Rhea" id="RHEA-COMP:14987"/>
        <dbReference type="Rhea" id="RHEA-COMP:14988"/>
        <dbReference type="ChEBI" id="CHEBI:15377"/>
        <dbReference type="ChEBI" id="CHEBI:15378"/>
        <dbReference type="ChEBI" id="CHEBI:16526"/>
        <dbReference type="ChEBI" id="CHEBI:57287"/>
        <dbReference type="ChEBI" id="CHEBI:57327"/>
        <dbReference type="ChEBI" id="CHEBI:57384"/>
        <dbReference type="ChEBI" id="CHEBI:57783"/>
        <dbReference type="ChEBI" id="CHEBI:58349"/>
        <dbReference type="ChEBI" id="CHEBI:142237"/>
        <dbReference type="ChEBI" id="CHEBI:142238"/>
        <dbReference type="EC" id="2.3.1.292"/>
    </reaction>
</comment>
<evidence type="ECO:0000313" key="24">
    <source>
        <dbReference type="Proteomes" id="UP000287171"/>
    </source>
</evidence>
<dbReference type="InterPro" id="IPR049490">
    <property type="entry name" value="C883_1060-like_KR_N"/>
</dbReference>
<comment type="catalytic activity">
    <reaction evidence="11">
        <text>17-(4-hydroxyphenyl)heptadecanoyl-[(phenol)carboxyphthiodiolenone synthase] + 2 (S)-methylmalonyl-CoA + 3 malonyl-CoA + 5 NADPH + 10 H(+) = C35-(phenol)carboxyphthiodiolenone-[(phenol)carboxyphthiodiolenone synthase] + 5 CO2 + 5 NADP(+) + 5 CoA + 2 H2O</text>
        <dbReference type="Rhea" id="RHEA:57756"/>
        <dbReference type="Rhea" id="RHEA-COMP:14272"/>
        <dbReference type="Rhea" id="RHEA-COMP:14989"/>
        <dbReference type="ChEBI" id="CHEBI:15377"/>
        <dbReference type="ChEBI" id="CHEBI:15378"/>
        <dbReference type="ChEBI" id="CHEBI:16526"/>
        <dbReference type="ChEBI" id="CHEBI:57287"/>
        <dbReference type="ChEBI" id="CHEBI:57327"/>
        <dbReference type="ChEBI" id="CHEBI:57384"/>
        <dbReference type="ChEBI" id="CHEBI:57783"/>
        <dbReference type="ChEBI" id="CHEBI:58349"/>
        <dbReference type="ChEBI" id="CHEBI:133300"/>
        <dbReference type="ChEBI" id="CHEBI:142259"/>
        <dbReference type="EC" id="2.3.1.292"/>
    </reaction>
</comment>
<keyword evidence="24" id="KW-1185">Reference proteome</keyword>
<dbReference type="GO" id="GO:0006633">
    <property type="term" value="P:fatty acid biosynthetic process"/>
    <property type="evidence" value="ECO:0007669"/>
    <property type="project" value="InterPro"/>
</dbReference>
<keyword evidence="8" id="KW-0560">Oxidoreductase</keyword>
<evidence type="ECO:0000256" key="13">
    <source>
        <dbReference type="ARBA" id="ARBA00052119"/>
    </source>
</evidence>
<evidence type="ECO:0000256" key="8">
    <source>
        <dbReference type="ARBA" id="ARBA00023002"/>
    </source>
</evidence>
<dbReference type="InterPro" id="IPR013968">
    <property type="entry name" value="PKS_KR"/>
</dbReference>
<comment type="cofactor">
    <cofactor evidence="2">
        <name>pantetheine 4'-phosphate</name>
        <dbReference type="ChEBI" id="CHEBI:47942"/>
    </cofactor>
</comment>
<dbReference type="SUPFAM" id="SSF52151">
    <property type="entry name" value="FabD/lysophospholipase-like"/>
    <property type="match status" value="1"/>
</dbReference>
<evidence type="ECO:0000256" key="6">
    <source>
        <dbReference type="ARBA" id="ARBA00022832"/>
    </source>
</evidence>
<evidence type="ECO:0000256" key="18">
    <source>
        <dbReference type="ARBA" id="ARBA00075053"/>
    </source>
</evidence>
<comment type="caution">
    <text evidence="23">The sequence shown here is derived from an EMBL/GenBank/DDBJ whole genome shotgun (WGS) entry which is preliminary data.</text>
</comment>
<gene>
    <name evidence="23" type="ORF">KDA_40000</name>
</gene>
<dbReference type="InterPro" id="IPR036291">
    <property type="entry name" value="NAD(P)-bd_dom_sf"/>
</dbReference>
<evidence type="ECO:0000256" key="15">
    <source>
        <dbReference type="ARBA" id="ARBA00058455"/>
    </source>
</evidence>
<evidence type="ECO:0000256" key="12">
    <source>
        <dbReference type="ARBA" id="ARBA00051971"/>
    </source>
</evidence>
<evidence type="ECO:0000256" key="4">
    <source>
        <dbReference type="ARBA" id="ARBA00022553"/>
    </source>
</evidence>
<dbReference type="Gene3D" id="3.40.50.720">
    <property type="entry name" value="NAD(P)-binding Rossmann-like Domain"/>
    <property type="match status" value="1"/>
</dbReference>
<evidence type="ECO:0000256" key="17">
    <source>
        <dbReference type="ARBA" id="ARBA00073623"/>
    </source>
</evidence>
<dbReference type="InterPro" id="IPR050091">
    <property type="entry name" value="PKS_NRPS_Biosynth_Enz"/>
</dbReference>
<dbReference type="InterPro" id="IPR001227">
    <property type="entry name" value="Ac_transferase_dom_sf"/>
</dbReference>
<dbReference type="Gene3D" id="3.40.47.10">
    <property type="match status" value="1"/>
</dbReference>
<dbReference type="EMBL" id="BIFT01000001">
    <property type="protein sequence ID" value="GCE28516.1"/>
    <property type="molecule type" value="Genomic_DNA"/>
</dbReference>
<dbReference type="CDD" id="cd08953">
    <property type="entry name" value="KR_2_SDR_x"/>
    <property type="match status" value="1"/>
</dbReference>
<dbReference type="Gene3D" id="3.40.366.10">
    <property type="entry name" value="Malonyl-Coenzyme A Acyl Carrier Protein, domain 2"/>
    <property type="match status" value="1"/>
</dbReference>
<dbReference type="SUPFAM" id="SSF55048">
    <property type="entry name" value="Probable ACP-binding domain of malonyl-CoA ACP transacylase"/>
    <property type="match status" value="1"/>
</dbReference>
<dbReference type="SMART" id="SM00823">
    <property type="entry name" value="PKS_PP"/>
    <property type="match status" value="1"/>
</dbReference>
<comment type="cofactor">
    <cofactor evidence="1">
        <name>NADP(+)</name>
        <dbReference type="ChEBI" id="CHEBI:58349"/>
    </cofactor>
</comment>
<dbReference type="FunFam" id="3.40.47.10:FF:000042">
    <property type="entry name" value="Polyketide synthase Pks13"/>
    <property type="match status" value="1"/>
</dbReference>
<keyword evidence="3" id="KW-0596">Phosphopantetheine</keyword>
<dbReference type="Pfam" id="PF08659">
    <property type="entry name" value="KR"/>
    <property type="match status" value="1"/>
</dbReference>
<dbReference type="OrthoDB" id="139272at2"/>
<evidence type="ECO:0000256" key="20">
    <source>
        <dbReference type="ARBA" id="ARBA00084020"/>
    </source>
</evidence>
<dbReference type="PANTHER" id="PTHR43775">
    <property type="entry name" value="FATTY ACID SYNTHASE"/>
    <property type="match status" value="1"/>
</dbReference>
<dbReference type="Pfam" id="PF00550">
    <property type="entry name" value="PP-binding"/>
    <property type="match status" value="1"/>
</dbReference>
<evidence type="ECO:0000256" key="5">
    <source>
        <dbReference type="ARBA" id="ARBA00022679"/>
    </source>
</evidence>
<dbReference type="InterPro" id="IPR020806">
    <property type="entry name" value="PKS_PP-bd"/>
</dbReference>
<keyword evidence="6" id="KW-0276">Fatty acid metabolism</keyword>
<dbReference type="InterPro" id="IPR014043">
    <property type="entry name" value="Acyl_transferase_dom"/>
</dbReference>
<dbReference type="InterPro" id="IPR014030">
    <property type="entry name" value="Ketoacyl_synth_N"/>
</dbReference>
<evidence type="ECO:0000256" key="19">
    <source>
        <dbReference type="ARBA" id="ARBA00078169"/>
    </source>
</evidence>
<keyword evidence="9" id="KW-0443">Lipid metabolism</keyword>
<dbReference type="GO" id="GO:0004312">
    <property type="term" value="F:fatty acid synthase activity"/>
    <property type="evidence" value="ECO:0007669"/>
    <property type="project" value="TreeGrafter"/>
</dbReference>
<dbReference type="InterPro" id="IPR018201">
    <property type="entry name" value="Ketoacyl_synth_AS"/>
</dbReference>
<dbReference type="Pfam" id="PF00698">
    <property type="entry name" value="Acyl_transf_1"/>
    <property type="match status" value="1"/>
</dbReference>
<comment type="catalytic activity">
    <reaction evidence="12">
        <text>19-(4-hydroxyphenyl)nonadecanoyl-[(phenol)carboxyphthiodiolenone synthase] + 2 (S)-methylmalonyl-CoA + 3 malonyl-CoA + 5 NADPH + 10 H(+) = C37-(phenol)carboxyphthiodiolenone-[(phenol)carboxyphthiodiolenone synthase] + 5 CO2 + 5 NADP(+) + 5 CoA + 2 H2O</text>
        <dbReference type="Rhea" id="RHEA:57760"/>
        <dbReference type="Rhea" id="RHEA-COMP:14273"/>
        <dbReference type="Rhea" id="RHEA-COMP:14990"/>
        <dbReference type="ChEBI" id="CHEBI:15377"/>
        <dbReference type="ChEBI" id="CHEBI:15378"/>
        <dbReference type="ChEBI" id="CHEBI:16526"/>
        <dbReference type="ChEBI" id="CHEBI:57287"/>
        <dbReference type="ChEBI" id="CHEBI:57327"/>
        <dbReference type="ChEBI" id="CHEBI:57384"/>
        <dbReference type="ChEBI" id="CHEBI:57783"/>
        <dbReference type="ChEBI" id="CHEBI:58349"/>
        <dbReference type="ChEBI" id="CHEBI:133301"/>
        <dbReference type="ChEBI" id="CHEBI:142260"/>
        <dbReference type="EC" id="2.3.1.292"/>
    </reaction>
</comment>
<evidence type="ECO:0000256" key="7">
    <source>
        <dbReference type="ARBA" id="ARBA00022857"/>
    </source>
</evidence>
<evidence type="ECO:0000313" key="23">
    <source>
        <dbReference type="EMBL" id="GCE28516.1"/>
    </source>
</evidence>
<dbReference type="GO" id="GO:0031177">
    <property type="term" value="F:phosphopantetheine binding"/>
    <property type="evidence" value="ECO:0007669"/>
    <property type="project" value="InterPro"/>
</dbReference>
<dbReference type="PROSITE" id="PS52004">
    <property type="entry name" value="KS3_2"/>
    <property type="match status" value="1"/>
</dbReference>
<dbReference type="Gene3D" id="3.30.70.250">
    <property type="entry name" value="Malonyl-CoA ACP transacylase, ACP-binding"/>
    <property type="match status" value="1"/>
</dbReference>
<dbReference type="InterPro" id="IPR016035">
    <property type="entry name" value="Acyl_Trfase/lysoPLipase"/>
</dbReference>
<accession>A0A402BB31</accession>
<evidence type="ECO:0000256" key="11">
    <source>
        <dbReference type="ARBA" id="ARBA00050973"/>
    </source>
</evidence>
<dbReference type="GO" id="GO:0016491">
    <property type="term" value="F:oxidoreductase activity"/>
    <property type="evidence" value="ECO:0007669"/>
    <property type="project" value="UniProtKB-KW"/>
</dbReference>
<evidence type="ECO:0000256" key="14">
    <source>
        <dbReference type="ARBA" id="ARBA00052745"/>
    </source>
</evidence>
<dbReference type="InterPro" id="IPR057326">
    <property type="entry name" value="KR_dom"/>
</dbReference>
<feature type="domain" description="Carrier" evidence="21">
    <location>
        <begin position="1450"/>
        <end position="1525"/>
    </location>
</feature>
<dbReference type="InterPro" id="IPR036736">
    <property type="entry name" value="ACP-like_sf"/>
</dbReference>
<evidence type="ECO:0000256" key="9">
    <source>
        <dbReference type="ARBA" id="ARBA00023098"/>
    </source>
</evidence>
<dbReference type="SUPFAM" id="SSF53901">
    <property type="entry name" value="Thiolase-like"/>
    <property type="match status" value="1"/>
</dbReference>
<dbReference type="SMART" id="SM00827">
    <property type="entry name" value="PKS_AT"/>
    <property type="match status" value="1"/>
</dbReference>
<dbReference type="GO" id="GO:0004315">
    <property type="term" value="F:3-oxoacyl-[acyl-carrier-protein] synthase activity"/>
    <property type="evidence" value="ECO:0007669"/>
    <property type="project" value="InterPro"/>
</dbReference>
<dbReference type="InterPro" id="IPR020841">
    <property type="entry name" value="PKS_Beta-ketoAc_synthase_dom"/>
</dbReference>
<comment type="function">
    <text evidence="15">Part of the PpsABCDE complex involved in the biosynthesis of the lipid core common to phthiocerols and phenolphthiocerols by successive additions of malonyl-CoA or methylmalonyl-CoA extender units. PpsA can accept as substrate the activated forms of either icosanoyl (C20), docosanoyl (C22) or lignoceroyl (C24) groups from FadD26, or a (4-hydroxyphenyl)-C17 or (4-hydroxyphenyl)-C19 fatty acyl from FadD29. PpsA initiates the biosynthesis and extends its substrate using a malonyl-CoA extender unit. The PpsB and PpsC proteins add the second and third malonyl-CoA extender units. PpsD adds an (R)-methylmalonyl unit and PpsE adds a second (R)-methylmalonyl unit. The incorporation of the methylmalonyl units results in formation of two branched methyl groups in the elongated product.</text>
</comment>
<dbReference type="InterPro" id="IPR016039">
    <property type="entry name" value="Thiolase-like"/>
</dbReference>
<dbReference type="Gene3D" id="3.30.70.3290">
    <property type="match status" value="1"/>
</dbReference>
<dbReference type="Pfam" id="PF00109">
    <property type="entry name" value="ketoacyl-synt"/>
    <property type="match status" value="1"/>
</dbReference>
<dbReference type="InterPro" id="IPR009081">
    <property type="entry name" value="PP-bd_ACP"/>
</dbReference>
<protein>
    <recommendedName>
        <fullName evidence="17">Phenolphthiocerol/phthiocerol polyketide synthase subunit E</fullName>
        <ecNumber evidence="16">2.3.1.292</ecNumber>
    </recommendedName>
    <alternativeName>
        <fullName evidence="19">(Phenol)carboxyphthiodiolenone synthase subunit E</fullName>
    </alternativeName>
    <alternativeName>
        <fullName evidence="20">Beta-ketoacyl-acyl-carrier-protein synthase I</fullName>
    </alternativeName>
    <alternativeName>
        <fullName evidence="18">Phthiocerol synthesis polyketide synthase type I PpsE</fullName>
    </alternativeName>
</protein>
<proteinExistence type="predicted"/>
<keyword evidence="7" id="KW-0521">NADP</keyword>
<dbReference type="RefSeq" id="WP_126628726.1">
    <property type="nucleotide sequence ID" value="NZ_BIFT01000001.1"/>
</dbReference>
<dbReference type="SUPFAM" id="SSF47336">
    <property type="entry name" value="ACP-like"/>
    <property type="match status" value="1"/>
</dbReference>
<name>A0A402BB31_9CHLR</name>
<dbReference type="Pfam" id="PF02801">
    <property type="entry name" value="Ketoacyl-synt_C"/>
    <property type="match status" value="1"/>
</dbReference>
<reference evidence="24" key="1">
    <citation type="submission" date="2018-12" db="EMBL/GenBank/DDBJ databases">
        <title>Tengunoibacter tsumagoiensis gen. nov., sp. nov., Dictyobacter kobayashii sp. nov., D. alpinus sp. nov., and D. joshuensis sp. nov. and description of Dictyobacteraceae fam. nov. within the order Ktedonobacterales isolated from Tengu-no-mugimeshi.</title>
        <authorList>
            <person name="Wang C.M."/>
            <person name="Zheng Y."/>
            <person name="Sakai Y."/>
            <person name="Toyoda A."/>
            <person name="Minakuchi Y."/>
            <person name="Abe K."/>
            <person name="Yokota A."/>
            <person name="Yabe S."/>
        </authorList>
    </citation>
    <scope>NUCLEOTIDE SEQUENCE [LARGE SCALE GENOMIC DNA]</scope>
    <source>
        <strain evidence="24">Uno16</strain>
    </source>
</reference>
<dbReference type="PANTHER" id="PTHR43775:SF51">
    <property type="entry name" value="INACTIVE PHENOLPHTHIOCEROL SYNTHESIS POLYKETIDE SYNTHASE TYPE I PKS1-RELATED"/>
    <property type="match status" value="1"/>
</dbReference>
<dbReference type="GO" id="GO:0034081">
    <property type="term" value="C:polyketide synthase complex"/>
    <property type="evidence" value="ECO:0007669"/>
    <property type="project" value="UniProtKB-ARBA"/>
</dbReference>
<dbReference type="EC" id="2.3.1.292" evidence="16"/>
<keyword evidence="5" id="KW-0808">Transferase</keyword>
<dbReference type="Proteomes" id="UP000287171">
    <property type="component" value="Unassembled WGS sequence"/>
</dbReference>
<keyword evidence="10" id="KW-0511">Multifunctional enzyme</keyword>
<dbReference type="CDD" id="cd00833">
    <property type="entry name" value="PKS"/>
    <property type="match status" value="1"/>
</dbReference>
<evidence type="ECO:0000256" key="10">
    <source>
        <dbReference type="ARBA" id="ARBA00023268"/>
    </source>
</evidence>
<dbReference type="Gene3D" id="1.10.1200.10">
    <property type="entry name" value="ACP-like"/>
    <property type="match status" value="1"/>
</dbReference>
<dbReference type="Pfam" id="PF21394">
    <property type="entry name" value="Beta-ketacyl_N"/>
    <property type="match status" value="1"/>
</dbReference>
<keyword evidence="4" id="KW-0597">Phosphoprotein</keyword>
<dbReference type="InterPro" id="IPR014031">
    <property type="entry name" value="Ketoacyl_synth_C"/>
</dbReference>
<comment type="catalytic activity">
    <reaction evidence="14">
        <text>icosanoyl-[(phenol)carboxyphthiodiolenone synthase] + 2 (S)-methylmalonyl-CoA + 3 malonyl-CoA + 5 NADPH + 10 H(+) = C32-carboxyphthiodiolenone-[(phenol)carboxyphthiodiolenone synthase] + 5 CO2 + 5 NADP(+) + 5 CoA + 2 H2O</text>
        <dbReference type="Rhea" id="RHEA:57748"/>
        <dbReference type="Rhea" id="RHEA-COMP:14985"/>
        <dbReference type="Rhea" id="RHEA-COMP:14986"/>
        <dbReference type="ChEBI" id="CHEBI:15377"/>
        <dbReference type="ChEBI" id="CHEBI:15378"/>
        <dbReference type="ChEBI" id="CHEBI:16526"/>
        <dbReference type="ChEBI" id="CHEBI:57287"/>
        <dbReference type="ChEBI" id="CHEBI:57327"/>
        <dbReference type="ChEBI" id="CHEBI:57384"/>
        <dbReference type="ChEBI" id="CHEBI:57783"/>
        <dbReference type="ChEBI" id="CHEBI:58349"/>
        <dbReference type="ChEBI" id="CHEBI:87848"/>
        <dbReference type="ChEBI" id="CHEBI:142236"/>
        <dbReference type="EC" id="2.3.1.292"/>
    </reaction>
</comment>
<dbReference type="PROSITE" id="PS50075">
    <property type="entry name" value="CARRIER"/>
    <property type="match status" value="1"/>
</dbReference>
<evidence type="ECO:0000256" key="1">
    <source>
        <dbReference type="ARBA" id="ARBA00001937"/>
    </source>
</evidence>
<dbReference type="FunFam" id="1.10.1200.10:FF:000005">
    <property type="entry name" value="Nonribosomal peptide synthetase 1"/>
    <property type="match status" value="1"/>
</dbReference>
<evidence type="ECO:0000256" key="16">
    <source>
        <dbReference type="ARBA" id="ARBA00066974"/>
    </source>
</evidence>
<dbReference type="SUPFAM" id="SSF51735">
    <property type="entry name" value="NAD(P)-binding Rossmann-fold domains"/>
    <property type="match status" value="2"/>
</dbReference>
<dbReference type="SMART" id="SM00822">
    <property type="entry name" value="PKS_KR"/>
    <property type="match status" value="1"/>
</dbReference>
<organism evidence="23 24">
    <name type="scientific">Dictyobacter alpinus</name>
    <dbReference type="NCBI Taxonomy" id="2014873"/>
    <lineage>
        <taxon>Bacteria</taxon>
        <taxon>Bacillati</taxon>
        <taxon>Chloroflexota</taxon>
        <taxon>Ktedonobacteria</taxon>
        <taxon>Ktedonobacterales</taxon>
        <taxon>Dictyobacteraceae</taxon>
        <taxon>Dictyobacter</taxon>
    </lineage>
</organism>
<feature type="domain" description="Ketosynthase family 3 (KS3)" evidence="22">
    <location>
        <begin position="8"/>
        <end position="443"/>
    </location>
</feature>